<dbReference type="GO" id="GO:0045862">
    <property type="term" value="P:positive regulation of proteolysis"/>
    <property type="evidence" value="ECO:0007669"/>
    <property type="project" value="TreeGrafter"/>
</dbReference>
<protein>
    <recommendedName>
        <fullName evidence="2">RING-type E3 ubiquitin transferase</fullName>
        <ecNumber evidence="2">2.3.2.27</ecNumber>
    </recommendedName>
</protein>
<dbReference type="PANTHER" id="PTHR46803">
    <property type="entry name" value="E3 UBIQUITIN-PROTEIN LIGASE CHIP"/>
    <property type="match status" value="1"/>
</dbReference>
<dbReference type="CDD" id="cd23667">
    <property type="entry name" value="beta-trefoil_Ricin_CqDVP-like"/>
    <property type="match status" value="1"/>
</dbReference>
<feature type="coiled-coil region" evidence="6">
    <location>
        <begin position="493"/>
        <end position="520"/>
    </location>
</feature>
<keyword evidence="3" id="KW-0808">Transferase</keyword>
<dbReference type="Gene3D" id="3.30.40.10">
    <property type="entry name" value="Zinc/RING finger domain, C3HC4 (zinc finger)"/>
    <property type="match status" value="1"/>
</dbReference>
<dbReference type="PROSITE" id="PS51698">
    <property type="entry name" value="U_BOX"/>
    <property type="match status" value="1"/>
</dbReference>
<dbReference type="SMART" id="SM00028">
    <property type="entry name" value="TPR"/>
    <property type="match status" value="4"/>
</dbReference>
<dbReference type="SMART" id="SM00504">
    <property type="entry name" value="Ubox"/>
    <property type="match status" value="1"/>
</dbReference>
<dbReference type="InterPro" id="IPR011990">
    <property type="entry name" value="TPR-like_helical_dom_sf"/>
</dbReference>
<dbReference type="GO" id="GO:0071218">
    <property type="term" value="P:cellular response to misfolded protein"/>
    <property type="evidence" value="ECO:0007669"/>
    <property type="project" value="TreeGrafter"/>
</dbReference>
<evidence type="ECO:0000259" key="7">
    <source>
        <dbReference type="PROSITE" id="PS51698"/>
    </source>
</evidence>
<sequence length="657" mass="75905">MENEAMQAARRALQQRDIDAAREHFLKLSALERDHAQWLEDVLRDGYTAGLFDVQAVLSFLESLPNWDWTLDGCCVLQRVNETLGSSSIHVVHLPTLPLAYFLHKLVNHLDGSTKVRAESYWYEWVSPTMRAIVTGSPILIESAHRREVLYTPANNFVFDFDRRNVFSWRAKWTPDEGKELWRLIPANAQRDRFYIQSVRYNEFLYAADYAKFGRDERGNNRSRVFTWRRQDDVGESGHWQLLPLDFNNRDVFALYNPYQKEYLYSPNDVYDRERRYVLTMGQYPNNGAWLEERKWRVVPVTLSSMEQGIEAFFMKRYPDAVKLLTKALDEAPDHTEHVKCYVYRMTANLRMGNTDDIQADFDRVQHVGGDKAAIFHGLHHLWTEVAAFLQPIATEASPDTPIVSIRRLMARGEHYFVHKDYASALKVYQEAASAELETQDKVLRARQVEAQFGAAKCLYVLDQLEAAWSALEAALAMEDISVELEARVLLWMGKCKRQMKSYEEALSMLERSLDRLSTVPEPRSAWLRQCILTEMRVVGIYEKELLTALLSRCDTASDHLGDRSTSADATLQQMLELFHCPLSLELMQDPVMTPNGDTYEREMIERHLEVNGSFDPMTRASLTKAQLYPNRALKMLMETLLDSNHRLGLLLASCST</sequence>
<dbReference type="GO" id="GO:0043161">
    <property type="term" value="P:proteasome-mediated ubiquitin-dependent protein catabolic process"/>
    <property type="evidence" value="ECO:0007669"/>
    <property type="project" value="TreeGrafter"/>
</dbReference>
<dbReference type="GO" id="GO:0006515">
    <property type="term" value="P:protein quality control for misfolded or incompletely synthesized proteins"/>
    <property type="evidence" value="ECO:0007669"/>
    <property type="project" value="TreeGrafter"/>
</dbReference>
<accession>A0A8K1CDX5</accession>
<evidence type="ECO:0000256" key="6">
    <source>
        <dbReference type="SAM" id="Coils"/>
    </source>
</evidence>
<dbReference type="InterPro" id="IPR019734">
    <property type="entry name" value="TPR_rpt"/>
</dbReference>
<name>A0A8K1CDX5_PYTOL</name>
<dbReference type="GO" id="GO:0061630">
    <property type="term" value="F:ubiquitin protein ligase activity"/>
    <property type="evidence" value="ECO:0007669"/>
    <property type="project" value="UniProtKB-EC"/>
</dbReference>
<dbReference type="Gene3D" id="1.25.40.10">
    <property type="entry name" value="Tetratricopeptide repeat domain"/>
    <property type="match status" value="2"/>
</dbReference>
<dbReference type="PANTHER" id="PTHR46803:SF2">
    <property type="entry name" value="E3 UBIQUITIN-PROTEIN LIGASE CHIP"/>
    <property type="match status" value="1"/>
</dbReference>
<keyword evidence="6" id="KW-0175">Coiled coil</keyword>
<feature type="domain" description="U-box" evidence="7">
    <location>
        <begin position="574"/>
        <end position="648"/>
    </location>
</feature>
<dbReference type="GO" id="GO:0005737">
    <property type="term" value="C:cytoplasm"/>
    <property type="evidence" value="ECO:0007669"/>
    <property type="project" value="TreeGrafter"/>
</dbReference>
<evidence type="ECO:0000313" key="9">
    <source>
        <dbReference type="Proteomes" id="UP000794436"/>
    </source>
</evidence>
<dbReference type="Proteomes" id="UP000794436">
    <property type="component" value="Unassembled WGS sequence"/>
</dbReference>
<evidence type="ECO:0000256" key="2">
    <source>
        <dbReference type="ARBA" id="ARBA00012483"/>
    </source>
</evidence>
<evidence type="ECO:0000313" key="8">
    <source>
        <dbReference type="EMBL" id="TMW61279.1"/>
    </source>
</evidence>
<evidence type="ECO:0000256" key="1">
    <source>
        <dbReference type="ARBA" id="ARBA00000900"/>
    </source>
</evidence>
<dbReference type="SUPFAM" id="SSF48452">
    <property type="entry name" value="TPR-like"/>
    <property type="match status" value="2"/>
</dbReference>
<dbReference type="GO" id="GO:0000209">
    <property type="term" value="P:protein polyubiquitination"/>
    <property type="evidence" value="ECO:0007669"/>
    <property type="project" value="TreeGrafter"/>
</dbReference>
<evidence type="ECO:0000256" key="5">
    <source>
        <dbReference type="ARBA" id="ARBA00022786"/>
    </source>
</evidence>
<evidence type="ECO:0000256" key="3">
    <source>
        <dbReference type="ARBA" id="ARBA00022679"/>
    </source>
</evidence>
<dbReference type="InterPro" id="IPR003613">
    <property type="entry name" value="Ubox_domain"/>
</dbReference>
<comment type="catalytic activity">
    <reaction evidence="1">
        <text>S-ubiquitinyl-[E2 ubiquitin-conjugating enzyme]-L-cysteine + [acceptor protein]-L-lysine = [E2 ubiquitin-conjugating enzyme]-L-cysteine + N(6)-ubiquitinyl-[acceptor protein]-L-lysine.</text>
        <dbReference type="EC" id="2.3.2.27"/>
    </reaction>
</comment>
<gene>
    <name evidence="8" type="ORF">Poli38472_013742</name>
</gene>
<keyword evidence="4" id="KW-0677">Repeat</keyword>
<proteinExistence type="predicted"/>
<dbReference type="EMBL" id="SPLM01000077">
    <property type="protein sequence ID" value="TMW61279.1"/>
    <property type="molecule type" value="Genomic_DNA"/>
</dbReference>
<dbReference type="SUPFAM" id="SSF57850">
    <property type="entry name" value="RING/U-box"/>
    <property type="match status" value="1"/>
</dbReference>
<dbReference type="GO" id="GO:0051087">
    <property type="term" value="F:protein-folding chaperone binding"/>
    <property type="evidence" value="ECO:0007669"/>
    <property type="project" value="TreeGrafter"/>
</dbReference>
<organism evidence="8 9">
    <name type="scientific">Pythium oligandrum</name>
    <name type="common">Mycoparasitic fungus</name>
    <dbReference type="NCBI Taxonomy" id="41045"/>
    <lineage>
        <taxon>Eukaryota</taxon>
        <taxon>Sar</taxon>
        <taxon>Stramenopiles</taxon>
        <taxon>Oomycota</taxon>
        <taxon>Peronosporomycetes</taxon>
        <taxon>Pythiales</taxon>
        <taxon>Pythiaceae</taxon>
        <taxon>Pythium</taxon>
    </lineage>
</organism>
<dbReference type="EC" id="2.3.2.27" evidence="2"/>
<dbReference type="InterPro" id="IPR013083">
    <property type="entry name" value="Znf_RING/FYVE/PHD"/>
</dbReference>
<dbReference type="Pfam" id="PF04564">
    <property type="entry name" value="U-box"/>
    <property type="match status" value="1"/>
</dbReference>
<dbReference type="OrthoDB" id="424220at2759"/>
<comment type="caution">
    <text evidence="8">The sequence shown here is derived from an EMBL/GenBank/DDBJ whole genome shotgun (WGS) entry which is preliminary data.</text>
</comment>
<keyword evidence="9" id="KW-1185">Reference proteome</keyword>
<evidence type="ECO:0000256" key="4">
    <source>
        <dbReference type="ARBA" id="ARBA00022737"/>
    </source>
</evidence>
<reference evidence="8" key="1">
    <citation type="submission" date="2019-03" db="EMBL/GenBank/DDBJ databases">
        <title>Long read genome sequence of the mycoparasitic Pythium oligandrum ATCC 38472 isolated from sugarbeet rhizosphere.</title>
        <authorList>
            <person name="Gaulin E."/>
        </authorList>
    </citation>
    <scope>NUCLEOTIDE SEQUENCE</scope>
    <source>
        <strain evidence="8">ATCC 38472_TT</strain>
    </source>
</reference>
<dbReference type="AlphaFoldDB" id="A0A8K1CDX5"/>
<keyword evidence="5" id="KW-0833">Ubl conjugation pathway</keyword>